<reference evidence="1" key="1">
    <citation type="journal article" date="2021" name="Sci. Adv.">
        <title>The American lobster genome reveals insights on longevity, neural, and immune adaptations.</title>
        <authorList>
            <person name="Polinski J.M."/>
            <person name="Zimin A.V."/>
            <person name="Clark K.F."/>
            <person name="Kohn A.B."/>
            <person name="Sadowski N."/>
            <person name="Timp W."/>
            <person name="Ptitsyn A."/>
            <person name="Khanna P."/>
            <person name="Romanova D.Y."/>
            <person name="Williams P."/>
            <person name="Greenwood S.J."/>
            <person name="Moroz L.L."/>
            <person name="Walt D.R."/>
            <person name="Bodnar A.G."/>
        </authorList>
    </citation>
    <scope>NUCLEOTIDE SEQUENCE</scope>
    <source>
        <strain evidence="1">GMGI-L3</strain>
    </source>
</reference>
<dbReference type="SUPFAM" id="SSF100910">
    <property type="entry name" value="Chemosensory protein Csp2"/>
    <property type="match status" value="1"/>
</dbReference>
<keyword evidence="2" id="KW-1185">Reference proteome</keyword>
<organism evidence="1 2">
    <name type="scientific">Homarus americanus</name>
    <name type="common">American lobster</name>
    <dbReference type="NCBI Taxonomy" id="6706"/>
    <lineage>
        <taxon>Eukaryota</taxon>
        <taxon>Metazoa</taxon>
        <taxon>Ecdysozoa</taxon>
        <taxon>Arthropoda</taxon>
        <taxon>Crustacea</taxon>
        <taxon>Multicrustacea</taxon>
        <taxon>Malacostraca</taxon>
        <taxon>Eumalacostraca</taxon>
        <taxon>Eucarida</taxon>
        <taxon>Decapoda</taxon>
        <taxon>Pleocyemata</taxon>
        <taxon>Astacidea</taxon>
        <taxon>Nephropoidea</taxon>
        <taxon>Nephropidae</taxon>
        <taxon>Homarus</taxon>
    </lineage>
</organism>
<name>A0A8J5N257_HOMAM</name>
<gene>
    <name evidence="1" type="ORF">Hamer_G000716</name>
</gene>
<evidence type="ECO:0000313" key="2">
    <source>
        <dbReference type="Proteomes" id="UP000747542"/>
    </source>
</evidence>
<dbReference type="Proteomes" id="UP000747542">
    <property type="component" value="Unassembled WGS sequence"/>
</dbReference>
<sequence>MDVYPRGLATERSRCLGYIRASRHLEPSQQSPIPVQSSNRTHFTEVYTIIAKMKTSVCVLLAMVVVVTAQINYDILRNLSQNEIQQLTSPAGLDALIFCTKNKIFSPTKDCSAKMIGLLRVLPELVANGCNGCTTEEKSKFQQIVQETFTTHNQKATVLRELWSV</sequence>
<proteinExistence type="predicted"/>
<dbReference type="AlphaFoldDB" id="A0A8J5N257"/>
<accession>A0A8J5N257</accession>
<comment type="caution">
    <text evidence="1">The sequence shown here is derived from an EMBL/GenBank/DDBJ whole genome shotgun (WGS) entry which is preliminary data.</text>
</comment>
<dbReference type="InterPro" id="IPR036682">
    <property type="entry name" value="OS_D_A10/PebIII_sf"/>
</dbReference>
<dbReference type="EMBL" id="JAHLQT010011632">
    <property type="protein sequence ID" value="KAG7171800.1"/>
    <property type="molecule type" value="Genomic_DNA"/>
</dbReference>
<evidence type="ECO:0000313" key="1">
    <source>
        <dbReference type="EMBL" id="KAG7171800.1"/>
    </source>
</evidence>
<protein>
    <submittedName>
        <fullName evidence="1">Uncharacterized protein</fullName>
    </submittedName>
</protein>